<name>A0A6H5HTS2_9HEMI</name>
<sequence length="209" mass="24442">MYPANIGAHTDPKFGSVLPSPCVMLQKFGDKSKWLVKYPIRAAECKVQETPSATIAPMRSRSNRARTNSKVNSVKNSVPNGNVTYREIRISRWICHCDDSYRQIYSLHVAEEKSAKHEKHLQMSCPCNFSITMIHCDFDFEFLFHSEFDFKFDYEFEFLLHSICYIWSQTEGASNLLHFILDRRKAVDTIHRGKWPVHPEEHRSLNREI</sequence>
<dbReference type="Proteomes" id="UP000479000">
    <property type="component" value="Unassembled WGS sequence"/>
</dbReference>
<evidence type="ECO:0000313" key="1">
    <source>
        <dbReference type="EMBL" id="CAB0020525.1"/>
    </source>
</evidence>
<dbReference type="EMBL" id="CADCXU010035393">
    <property type="protein sequence ID" value="CAB0020525.1"/>
    <property type="molecule type" value="Genomic_DNA"/>
</dbReference>
<evidence type="ECO:0000313" key="2">
    <source>
        <dbReference type="Proteomes" id="UP000479000"/>
    </source>
</evidence>
<accession>A0A6H5HTS2</accession>
<dbReference type="AlphaFoldDB" id="A0A6H5HTS2"/>
<keyword evidence="2" id="KW-1185">Reference proteome</keyword>
<gene>
    <name evidence="1" type="ORF">NTEN_LOCUS24098</name>
</gene>
<proteinExistence type="predicted"/>
<reference evidence="1 2" key="1">
    <citation type="submission" date="2020-02" db="EMBL/GenBank/DDBJ databases">
        <authorList>
            <person name="Ferguson B K."/>
        </authorList>
    </citation>
    <scope>NUCLEOTIDE SEQUENCE [LARGE SCALE GENOMIC DNA]</scope>
</reference>
<organism evidence="1 2">
    <name type="scientific">Nesidiocoris tenuis</name>
    <dbReference type="NCBI Taxonomy" id="355587"/>
    <lineage>
        <taxon>Eukaryota</taxon>
        <taxon>Metazoa</taxon>
        <taxon>Ecdysozoa</taxon>
        <taxon>Arthropoda</taxon>
        <taxon>Hexapoda</taxon>
        <taxon>Insecta</taxon>
        <taxon>Pterygota</taxon>
        <taxon>Neoptera</taxon>
        <taxon>Paraneoptera</taxon>
        <taxon>Hemiptera</taxon>
        <taxon>Heteroptera</taxon>
        <taxon>Panheteroptera</taxon>
        <taxon>Cimicomorpha</taxon>
        <taxon>Miridae</taxon>
        <taxon>Dicyphina</taxon>
        <taxon>Nesidiocoris</taxon>
    </lineage>
</organism>
<protein>
    <submittedName>
        <fullName evidence="1">Uncharacterized protein</fullName>
    </submittedName>
</protein>